<dbReference type="AlphaFoldDB" id="A0AAW1T9R5"/>
<accession>A0AAW1T9R5</accession>
<organism evidence="2 3">
    <name type="scientific">Apatococcus fuscideae</name>
    <dbReference type="NCBI Taxonomy" id="2026836"/>
    <lineage>
        <taxon>Eukaryota</taxon>
        <taxon>Viridiplantae</taxon>
        <taxon>Chlorophyta</taxon>
        <taxon>core chlorophytes</taxon>
        <taxon>Trebouxiophyceae</taxon>
        <taxon>Chlorellales</taxon>
        <taxon>Chlorellaceae</taxon>
        <taxon>Apatococcus</taxon>
    </lineage>
</organism>
<sequence length="492" mass="51468">MAATLYGFGAALFSGVQKVLPRSDRHDLERLTGDLERIDKTLEDLQKRPFARKRPAGVPLASPPKRTQLERSDSRGAALSTANLAAEPQQVQEVGADTATAGCKDNGAQHLPCEPQLGSPCPAATLPQDLLPAPPIPTCMRTPHQQMTTNAANQDQWDAVQPHAPAPAPAAAPCATLQSPSALQVAAEAAEPIAEAEAAEDDMQNAALLPFCAAVPLIDKSTLLLRPGFSSAPGATQAGQVHVTKALGSADHGDDSADKRPASESMITKSFGESLGEPDLMQETGSVGEADEDKQTASPQATNVVPADPSAACSEETEPVPVASPSLKEQGLSMEAAGLSQNTGEAELLTAGPSLKEQETQKQADSLPPGTTNSMPGQLVSLSELMAEVQWDLDAAAASQKEMEFIDKTTPDPINGDAADFSGPSAAAASHVIQLDSSDDDDDCQILDARQVPTNTRKNPEEARLGAQAGASCSWQLLRRRLQYQEMMGGDV</sequence>
<feature type="compositionally biased region" description="Low complexity" evidence="1">
    <location>
        <begin position="416"/>
        <end position="430"/>
    </location>
</feature>
<dbReference type="Proteomes" id="UP001485043">
    <property type="component" value="Unassembled WGS sequence"/>
</dbReference>
<gene>
    <name evidence="2" type="ORF">WJX84_007004</name>
</gene>
<evidence type="ECO:0000256" key="1">
    <source>
        <dbReference type="SAM" id="MobiDB-lite"/>
    </source>
</evidence>
<reference evidence="2 3" key="1">
    <citation type="journal article" date="2024" name="Nat. Commun.">
        <title>Phylogenomics reveals the evolutionary origins of lichenization in chlorophyte algae.</title>
        <authorList>
            <person name="Puginier C."/>
            <person name="Libourel C."/>
            <person name="Otte J."/>
            <person name="Skaloud P."/>
            <person name="Haon M."/>
            <person name="Grisel S."/>
            <person name="Petersen M."/>
            <person name="Berrin J.G."/>
            <person name="Delaux P.M."/>
            <person name="Dal Grande F."/>
            <person name="Keller J."/>
        </authorList>
    </citation>
    <scope>NUCLEOTIDE SEQUENCE [LARGE SCALE GENOMIC DNA]</scope>
    <source>
        <strain evidence="2 3">SAG 2523</strain>
    </source>
</reference>
<comment type="caution">
    <text evidence="2">The sequence shown here is derived from an EMBL/GenBank/DDBJ whole genome shotgun (WGS) entry which is preliminary data.</text>
</comment>
<protein>
    <submittedName>
        <fullName evidence="2">Uncharacterized protein</fullName>
    </submittedName>
</protein>
<name>A0AAW1T9R5_9CHLO</name>
<evidence type="ECO:0000313" key="2">
    <source>
        <dbReference type="EMBL" id="KAK9865490.1"/>
    </source>
</evidence>
<feature type="region of interest" description="Disordered" evidence="1">
    <location>
        <begin position="269"/>
        <end position="325"/>
    </location>
</feature>
<feature type="region of interest" description="Disordered" evidence="1">
    <location>
        <begin position="46"/>
        <end position="77"/>
    </location>
</feature>
<keyword evidence="3" id="KW-1185">Reference proteome</keyword>
<proteinExistence type="predicted"/>
<feature type="region of interest" description="Disordered" evidence="1">
    <location>
        <begin position="352"/>
        <end position="375"/>
    </location>
</feature>
<evidence type="ECO:0000313" key="3">
    <source>
        <dbReference type="Proteomes" id="UP001485043"/>
    </source>
</evidence>
<dbReference type="EMBL" id="JALJOV010000244">
    <property type="protein sequence ID" value="KAK9865490.1"/>
    <property type="molecule type" value="Genomic_DNA"/>
</dbReference>
<feature type="compositionally biased region" description="Polar residues" evidence="1">
    <location>
        <begin position="363"/>
        <end position="375"/>
    </location>
</feature>
<feature type="region of interest" description="Disordered" evidence="1">
    <location>
        <begin position="412"/>
        <end position="443"/>
    </location>
</feature>